<keyword evidence="2" id="KW-0630">Potassium</keyword>
<evidence type="ECO:0000259" key="5">
    <source>
        <dbReference type="Pfam" id="PF00171"/>
    </source>
</evidence>
<gene>
    <name evidence="6" type="primary">ald</name>
    <name evidence="6" type="ORF">BQ8794_240272</name>
</gene>
<dbReference type="SUPFAM" id="SSF53720">
    <property type="entry name" value="ALDH-like"/>
    <property type="match status" value="1"/>
</dbReference>
<evidence type="ECO:0000313" key="6">
    <source>
        <dbReference type="EMBL" id="SIT56065.1"/>
    </source>
</evidence>
<dbReference type="Pfam" id="PF00171">
    <property type="entry name" value="Aldedh"/>
    <property type="match status" value="1"/>
</dbReference>
<reference evidence="7" key="1">
    <citation type="submission" date="2017-01" db="EMBL/GenBank/DDBJ databases">
        <authorList>
            <person name="Brunel B."/>
        </authorList>
    </citation>
    <scope>NUCLEOTIDE SEQUENCE [LARGE SCALE GENOMIC DNA]</scope>
</reference>
<dbReference type="FunFam" id="3.40.605.10:FF:000007">
    <property type="entry name" value="NAD/NADP-dependent betaine aldehyde dehydrogenase"/>
    <property type="match status" value="1"/>
</dbReference>
<dbReference type="CDD" id="cd07138">
    <property type="entry name" value="ALDH_CddD_SSP0762"/>
    <property type="match status" value="1"/>
</dbReference>
<proteinExistence type="inferred from homology"/>
<dbReference type="InterPro" id="IPR016161">
    <property type="entry name" value="Ald_DH/histidinol_DH"/>
</dbReference>
<evidence type="ECO:0000256" key="2">
    <source>
        <dbReference type="ARBA" id="ARBA00022958"/>
    </source>
</evidence>
<dbReference type="STRING" id="1631249.BQ8794_240272"/>
<sequence>MQHVRQHYIDGDWVDPLDPTLLDVIDPSSEQLITRIAGGGPRDVDRAVAAARKAFPLFSTTTPPQRLELLRAVLSEYERRREDIAEVLSTEIGAPFQIARKWQLALAELRSVIEVLEHYQFEELQGSTKIVREPIGVVGLITPWNWPIGQIIMKVAPALAAGCTMVLKPSEVAPLNAIIWSEIMHSAGVPAGVYNMVQGEGAVVGEAMSAHPGIDMMSFTGSTRAGILIAQSAAKTVKRVAQELGGKSANILLPDADFESAVTKGVLGVMRNSGQACSAPTRMLVPAERHEEVKRIAKSVAEGLIVGDVRDPKTNVGPVVSKSQFDNVQRFIRAGIDEGADLVTGGPGRPEHLNRGYFVRPTVFANVHNDMIIAREEIFGPVLSILPYRNEEEAIDLANDTIFGLAAYVQSSDLARARSVAARMRAGTVHINYTAPDRAAPFGGYKQSGNGRENGKWGLEEYLEVKALLGYDAPLA</sequence>
<dbReference type="GO" id="GO:0016620">
    <property type="term" value="F:oxidoreductase activity, acting on the aldehyde or oxo group of donors, NAD or NADP as acceptor"/>
    <property type="evidence" value="ECO:0007669"/>
    <property type="project" value="InterPro"/>
</dbReference>
<dbReference type="EC" id="1.2.1.83" evidence="6"/>
<dbReference type="PANTHER" id="PTHR42804">
    <property type="entry name" value="ALDEHYDE DEHYDROGENASE"/>
    <property type="match status" value="1"/>
</dbReference>
<dbReference type="InterPro" id="IPR015590">
    <property type="entry name" value="Aldehyde_DH_dom"/>
</dbReference>
<protein>
    <submittedName>
        <fullName evidence="6">3-succinoylsemialdehyde-pyridine dehydrogenase</fullName>
        <ecNumber evidence="6">1.2.1.83</ecNumber>
    </submittedName>
</protein>
<dbReference type="FunFam" id="3.40.309.10:FF:000012">
    <property type="entry name" value="Betaine aldehyde dehydrogenase"/>
    <property type="match status" value="1"/>
</dbReference>
<feature type="domain" description="Aldehyde dehydrogenase" evidence="5">
    <location>
        <begin position="13"/>
        <end position="467"/>
    </location>
</feature>
<dbReference type="Proteomes" id="UP000188388">
    <property type="component" value="Unassembled WGS sequence"/>
</dbReference>
<keyword evidence="4" id="KW-0558">Oxidation</keyword>
<comment type="similarity">
    <text evidence="1">Belongs to the aldehyde dehydrogenase family.</text>
</comment>
<evidence type="ECO:0000256" key="4">
    <source>
        <dbReference type="ARBA" id="ARBA00023097"/>
    </source>
</evidence>
<dbReference type="Gene3D" id="3.40.605.10">
    <property type="entry name" value="Aldehyde Dehydrogenase, Chain A, domain 1"/>
    <property type="match status" value="1"/>
</dbReference>
<dbReference type="Gene3D" id="3.40.309.10">
    <property type="entry name" value="Aldehyde Dehydrogenase, Chain A, domain 2"/>
    <property type="match status" value="1"/>
</dbReference>
<dbReference type="PANTHER" id="PTHR42804:SF1">
    <property type="entry name" value="ALDEHYDE DEHYDROGENASE-RELATED"/>
    <property type="match status" value="1"/>
</dbReference>
<evidence type="ECO:0000313" key="7">
    <source>
        <dbReference type="Proteomes" id="UP000188388"/>
    </source>
</evidence>
<dbReference type="InterPro" id="IPR016162">
    <property type="entry name" value="Ald_DH_N"/>
</dbReference>
<evidence type="ECO:0000256" key="1">
    <source>
        <dbReference type="ARBA" id="ARBA00009986"/>
    </source>
</evidence>
<dbReference type="FunFam" id="3.40.605.10:FF:000026">
    <property type="entry name" value="Aldehyde dehydrogenase, putative"/>
    <property type="match status" value="1"/>
</dbReference>
<dbReference type="AlphaFoldDB" id="A0A1R3V843"/>
<dbReference type="InterPro" id="IPR016163">
    <property type="entry name" value="Ald_DH_C"/>
</dbReference>
<dbReference type="EMBL" id="FTPD01000017">
    <property type="protein sequence ID" value="SIT56065.1"/>
    <property type="molecule type" value="Genomic_DNA"/>
</dbReference>
<name>A0A1R3V843_9HYPH</name>
<evidence type="ECO:0000256" key="3">
    <source>
        <dbReference type="ARBA" id="ARBA00023002"/>
    </source>
</evidence>
<accession>A0A1R3V843</accession>
<dbReference type="RefSeq" id="WP_077379048.1">
    <property type="nucleotide sequence ID" value="NZ_FTPD01000017.1"/>
</dbReference>
<keyword evidence="3 6" id="KW-0560">Oxidoreductase</keyword>
<keyword evidence="7" id="KW-1185">Reference proteome</keyword>
<organism evidence="6 7">
    <name type="scientific">Mesorhizobium prunaredense</name>
    <dbReference type="NCBI Taxonomy" id="1631249"/>
    <lineage>
        <taxon>Bacteria</taxon>
        <taxon>Pseudomonadati</taxon>
        <taxon>Pseudomonadota</taxon>
        <taxon>Alphaproteobacteria</taxon>
        <taxon>Hyphomicrobiales</taxon>
        <taxon>Phyllobacteriaceae</taxon>
        <taxon>Mesorhizobium</taxon>
    </lineage>
</organism>